<evidence type="ECO:0000313" key="1">
    <source>
        <dbReference type="EMBL" id="WOK04776.1"/>
    </source>
</evidence>
<accession>A0ABZ0ILY5</accession>
<reference evidence="1 2" key="1">
    <citation type="journal article" date="2023" name="Microbiol. Resour. Announc.">
        <title>Complete Genome Sequence of Imperialibacter roseus strain P4T.</title>
        <authorList>
            <person name="Tizabi D.R."/>
            <person name="Bachvaroff T."/>
            <person name="Hill R.T."/>
        </authorList>
    </citation>
    <scope>NUCLEOTIDE SEQUENCE [LARGE SCALE GENOMIC DNA]</scope>
    <source>
        <strain evidence="1 2">P4T</strain>
    </source>
</reference>
<evidence type="ECO:0000313" key="2">
    <source>
        <dbReference type="Proteomes" id="UP001302349"/>
    </source>
</evidence>
<name>A0ABZ0ILY5_9BACT</name>
<gene>
    <name evidence="1" type="ORF">RT717_16970</name>
</gene>
<sequence length="602" mass="68070">MRKSCVSTATIILFFSFAVSAQKLKYKDIFPLMQASKWDEAEQQLDLFIADPKNSEEANAHYSLGKILERKALSENIVTDTAQMFAHIDAADLHYNKSLKLIDEKELKKNEEYYQEFNRRDLRTGEFGIKVSDVHLDIENKVKSLQDRRNNVRAFLREASVARKFYDEAQEILQNFKIDFSNQSSFLLGMDKEVEQEFVKLEGIVKNLESAISNAEAALAKIPSAGLAHTLAKNTLYDLADFSKGSLDLTREGSIGYWDLKAWTEMTKSEQKSNIGPFRQELIAYDRDLVAKKQAFVQNPSGISGPFEFDPTILAKVRGFGANTLTEKVVSFKVEELNYLIEKQPNVMPDSTKVDDLYMAVSNLVDRLDKMKEFIAIDKQKAEGGFQRNPVFFTSRYVSPDQLLSYANERESFVDSELSLWRKIAEGLRKRRNWLIAQNGDSIALAVKDSIASPTGFSTIHIADSAGLYVTGLKLVGKDLNFVVAKATPAYTVEWMLNEKLPTPNKDFSYKPKNAGHAPTADGFRTFYIHYPLKEKTHLFITTVDNAGKALWKASLDLDHPPVSVSFNKMVMETIIYLEKPAGDPTTDLAYIVIDRTGKVRK</sequence>
<dbReference type="EMBL" id="CP136051">
    <property type="protein sequence ID" value="WOK04776.1"/>
    <property type="molecule type" value="Genomic_DNA"/>
</dbReference>
<organism evidence="1 2">
    <name type="scientific">Imperialibacter roseus</name>
    <dbReference type="NCBI Taxonomy" id="1324217"/>
    <lineage>
        <taxon>Bacteria</taxon>
        <taxon>Pseudomonadati</taxon>
        <taxon>Bacteroidota</taxon>
        <taxon>Cytophagia</taxon>
        <taxon>Cytophagales</taxon>
        <taxon>Flammeovirgaceae</taxon>
        <taxon>Imperialibacter</taxon>
    </lineage>
</organism>
<dbReference type="RefSeq" id="WP_317487576.1">
    <property type="nucleotide sequence ID" value="NZ_CP136051.1"/>
</dbReference>
<protein>
    <submittedName>
        <fullName evidence="1">Uncharacterized protein</fullName>
    </submittedName>
</protein>
<proteinExistence type="predicted"/>
<keyword evidence="2" id="KW-1185">Reference proteome</keyword>
<dbReference type="Proteomes" id="UP001302349">
    <property type="component" value="Chromosome"/>
</dbReference>